<dbReference type="Pfam" id="PF02518">
    <property type="entry name" value="HATPase_c"/>
    <property type="match status" value="1"/>
</dbReference>
<dbReference type="AlphaFoldDB" id="A0A2W7N0B3"/>
<dbReference type="Pfam" id="PF00512">
    <property type="entry name" value="HisKA"/>
    <property type="match status" value="1"/>
</dbReference>
<keyword evidence="8" id="KW-1133">Transmembrane helix</keyword>
<evidence type="ECO:0000259" key="9">
    <source>
        <dbReference type="PROSITE" id="PS50109"/>
    </source>
</evidence>
<keyword evidence="5 10" id="KW-0418">Kinase</keyword>
<dbReference type="Proteomes" id="UP000249239">
    <property type="component" value="Unassembled WGS sequence"/>
</dbReference>
<dbReference type="PRINTS" id="PR00344">
    <property type="entry name" value="BCTRLSENSOR"/>
</dbReference>
<dbReference type="SMART" id="SM00388">
    <property type="entry name" value="HisKA"/>
    <property type="match status" value="1"/>
</dbReference>
<dbReference type="PANTHER" id="PTHR43711">
    <property type="entry name" value="TWO-COMPONENT HISTIDINE KINASE"/>
    <property type="match status" value="1"/>
</dbReference>
<feature type="transmembrane region" description="Helical" evidence="8">
    <location>
        <begin position="129"/>
        <end position="147"/>
    </location>
</feature>
<feature type="coiled-coil region" evidence="7">
    <location>
        <begin position="197"/>
        <end position="253"/>
    </location>
</feature>
<evidence type="ECO:0000256" key="7">
    <source>
        <dbReference type="SAM" id="Coils"/>
    </source>
</evidence>
<keyword evidence="8" id="KW-0812">Transmembrane</keyword>
<evidence type="ECO:0000256" key="1">
    <source>
        <dbReference type="ARBA" id="ARBA00000085"/>
    </source>
</evidence>
<evidence type="ECO:0000313" key="10">
    <source>
        <dbReference type="EMBL" id="PZX13568.1"/>
    </source>
</evidence>
<keyword evidence="7" id="KW-0175">Coiled coil</keyword>
<accession>A0A2W7N0B3</accession>
<evidence type="ECO:0000256" key="8">
    <source>
        <dbReference type="SAM" id="Phobius"/>
    </source>
</evidence>
<evidence type="ECO:0000256" key="2">
    <source>
        <dbReference type="ARBA" id="ARBA00012438"/>
    </source>
</evidence>
<keyword evidence="3" id="KW-0597">Phosphoprotein</keyword>
<feature type="transmembrane region" description="Helical" evidence="8">
    <location>
        <begin position="99"/>
        <end position="122"/>
    </location>
</feature>
<feature type="transmembrane region" description="Helical" evidence="8">
    <location>
        <begin position="44"/>
        <end position="63"/>
    </location>
</feature>
<evidence type="ECO:0000256" key="5">
    <source>
        <dbReference type="ARBA" id="ARBA00022777"/>
    </source>
</evidence>
<dbReference type="OrthoDB" id="9810447at2"/>
<dbReference type="InterPro" id="IPR036890">
    <property type="entry name" value="HATPase_C_sf"/>
</dbReference>
<name>A0A2W7N0B3_9BACT</name>
<dbReference type="InterPro" id="IPR005467">
    <property type="entry name" value="His_kinase_dom"/>
</dbReference>
<dbReference type="InterPro" id="IPR050736">
    <property type="entry name" value="Sensor_HK_Regulatory"/>
</dbReference>
<keyword evidence="4" id="KW-0808">Transferase</keyword>
<dbReference type="EMBL" id="QKZK01000024">
    <property type="protein sequence ID" value="PZX13568.1"/>
    <property type="molecule type" value="Genomic_DNA"/>
</dbReference>
<organism evidence="10 11">
    <name type="scientific">Breznakibacter xylanolyticus</name>
    <dbReference type="NCBI Taxonomy" id="990"/>
    <lineage>
        <taxon>Bacteria</taxon>
        <taxon>Pseudomonadati</taxon>
        <taxon>Bacteroidota</taxon>
        <taxon>Bacteroidia</taxon>
        <taxon>Marinilabiliales</taxon>
        <taxon>Marinilabiliaceae</taxon>
        <taxon>Breznakibacter</taxon>
    </lineage>
</organism>
<evidence type="ECO:0000313" key="11">
    <source>
        <dbReference type="Proteomes" id="UP000249239"/>
    </source>
</evidence>
<sequence length="483" mass="54725">MKKFSYYFKDDAIWGEREVIKFRWILIAAILLLIAYIFGTGEYARGWVSLSLAVFYILYNSALVQLLKKVGNTKWLQYTSSIVDITVLSLHIYNYSYFFNPIAVTTAASTFLYAILIMLSVLRYDGKLVIFNSLYIIFCYNLIYILRRPYIDPDLINQVASADWDGQFYKSVYFLLMGYFLFSIPKMIDRLVTKQSMAVDERKNMELKLALEQQKRELAIQKLQMEKNLNKQLQEQKLLIEEQKSTLEDLIATKDKLFAIIGHDLRTPFNGQAALSQLLTDEYDQFSKPEILESLKAINQSAHNGLEILSNLINWAQTQTGDSETTRTTLLPIDRMVSETIDMLSSTIDHKEIKVITSIEPGCNASGDENMVKTILRNLLTNAIKYSHKGSEIILKSSSKNNLVQIDVIDKGIGITNEQIRNIFEGKHSASTPGTENEPGTGLGLILCKELAEKNKGDLLVESQPGKGSKFSLILPGIEPGMN</sequence>
<dbReference type="SMART" id="SM00387">
    <property type="entry name" value="HATPase_c"/>
    <property type="match status" value="1"/>
</dbReference>
<feature type="domain" description="Histidine kinase" evidence="9">
    <location>
        <begin position="260"/>
        <end position="479"/>
    </location>
</feature>
<dbReference type="InterPro" id="IPR003594">
    <property type="entry name" value="HATPase_dom"/>
</dbReference>
<dbReference type="GO" id="GO:0000155">
    <property type="term" value="F:phosphorelay sensor kinase activity"/>
    <property type="evidence" value="ECO:0007669"/>
    <property type="project" value="InterPro"/>
</dbReference>
<dbReference type="Gene3D" id="1.10.287.130">
    <property type="match status" value="1"/>
</dbReference>
<feature type="transmembrane region" description="Helical" evidence="8">
    <location>
        <begin position="20"/>
        <end position="38"/>
    </location>
</feature>
<gene>
    <name evidence="10" type="ORF">LX69_02601</name>
</gene>
<proteinExistence type="predicted"/>
<keyword evidence="6" id="KW-0902">Two-component regulatory system</keyword>
<comment type="catalytic activity">
    <reaction evidence="1">
        <text>ATP + protein L-histidine = ADP + protein N-phospho-L-histidine.</text>
        <dbReference type="EC" id="2.7.13.3"/>
    </reaction>
</comment>
<keyword evidence="11" id="KW-1185">Reference proteome</keyword>
<dbReference type="InterPro" id="IPR004358">
    <property type="entry name" value="Sig_transdc_His_kin-like_C"/>
</dbReference>
<dbReference type="RefSeq" id="WP_111446444.1">
    <property type="nucleotide sequence ID" value="NZ_QKZK01000024.1"/>
</dbReference>
<dbReference type="PROSITE" id="PS50109">
    <property type="entry name" value="HIS_KIN"/>
    <property type="match status" value="1"/>
</dbReference>
<evidence type="ECO:0000256" key="6">
    <source>
        <dbReference type="ARBA" id="ARBA00023012"/>
    </source>
</evidence>
<dbReference type="Gene3D" id="3.30.565.10">
    <property type="entry name" value="Histidine kinase-like ATPase, C-terminal domain"/>
    <property type="match status" value="1"/>
</dbReference>
<keyword evidence="8" id="KW-0472">Membrane</keyword>
<dbReference type="EC" id="2.7.13.3" evidence="2"/>
<evidence type="ECO:0000256" key="3">
    <source>
        <dbReference type="ARBA" id="ARBA00022553"/>
    </source>
</evidence>
<dbReference type="SUPFAM" id="SSF55874">
    <property type="entry name" value="ATPase domain of HSP90 chaperone/DNA topoisomerase II/histidine kinase"/>
    <property type="match status" value="1"/>
</dbReference>
<dbReference type="InterPro" id="IPR003661">
    <property type="entry name" value="HisK_dim/P_dom"/>
</dbReference>
<evidence type="ECO:0000256" key="4">
    <source>
        <dbReference type="ARBA" id="ARBA00022679"/>
    </source>
</evidence>
<reference evidence="10 11" key="1">
    <citation type="submission" date="2018-06" db="EMBL/GenBank/DDBJ databases">
        <title>Genomic Encyclopedia of Archaeal and Bacterial Type Strains, Phase II (KMG-II): from individual species to whole genera.</title>
        <authorList>
            <person name="Goeker M."/>
        </authorList>
    </citation>
    <scope>NUCLEOTIDE SEQUENCE [LARGE SCALE GENOMIC DNA]</scope>
    <source>
        <strain evidence="10 11">DSM 6779</strain>
    </source>
</reference>
<dbReference type="InterPro" id="IPR036097">
    <property type="entry name" value="HisK_dim/P_sf"/>
</dbReference>
<dbReference type="CDD" id="cd00082">
    <property type="entry name" value="HisKA"/>
    <property type="match status" value="1"/>
</dbReference>
<dbReference type="PANTHER" id="PTHR43711:SF26">
    <property type="entry name" value="SENSOR HISTIDINE KINASE RCSC"/>
    <property type="match status" value="1"/>
</dbReference>
<comment type="caution">
    <text evidence="10">The sequence shown here is derived from an EMBL/GenBank/DDBJ whole genome shotgun (WGS) entry which is preliminary data.</text>
</comment>
<feature type="transmembrane region" description="Helical" evidence="8">
    <location>
        <begin position="167"/>
        <end position="184"/>
    </location>
</feature>
<dbReference type="SUPFAM" id="SSF47384">
    <property type="entry name" value="Homodimeric domain of signal transducing histidine kinase"/>
    <property type="match status" value="1"/>
</dbReference>
<protein>
    <recommendedName>
        <fullName evidence="2">histidine kinase</fullName>
        <ecNumber evidence="2">2.7.13.3</ecNumber>
    </recommendedName>
</protein>